<protein>
    <submittedName>
        <fullName evidence="1">Uncharacterized protein</fullName>
    </submittedName>
</protein>
<gene>
    <name evidence="1" type="ORF">SteCoe_37408</name>
</gene>
<dbReference type="EMBL" id="MPUH01001884">
    <property type="protein sequence ID" value="OMJ65930.1"/>
    <property type="molecule type" value="Genomic_DNA"/>
</dbReference>
<sequence>MDNEELETGKNSQLASIKPMLFDVDLEAYSSCKETDSNSGDSTNSKKRLQSVKKNCQIMSKAPNRISISKILRNKNTNKGLRVIPEIHITPKELLQRLKLNEEKRKKKSCACLIF</sequence>
<proteinExistence type="predicted"/>
<name>A0A1R2ANE8_9CILI</name>
<dbReference type="Proteomes" id="UP000187209">
    <property type="component" value="Unassembled WGS sequence"/>
</dbReference>
<evidence type="ECO:0000313" key="1">
    <source>
        <dbReference type="EMBL" id="OMJ65930.1"/>
    </source>
</evidence>
<reference evidence="1 2" key="1">
    <citation type="submission" date="2016-11" db="EMBL/GenBank/DDBJ databases">
        <title>The macronuclear genome of Stentor coeruleus: a giant cell with tiny introns.</title>
        <authorList>
            <person name="Slabodnick M."/>
            <person name="Ruby J.G."/>
            <person name="Reiff S.B."/>
            <person name="Swart E.C."/>
            <person name="Gosai S."/>
            <person name="Prabakaran S."/>
            <person name="Witkowska E."/>
            <person name="Larue G.E."/>
            <person name="Fisher S."/>
            <person name="Freeman R.M."/>
            <person name="Gunawardena J."/>
            <person name="Chu W."/>
            <person name="Stover N.A."/>
            <person name="Gregory B.D."/>
            <person name="Nowacki M."/>
            <person name="Derisi J."/>
            <person name="Roy S.W."/>
            <person name="Marshall W.F."/>
            <person name="Sood P."/>
        </authorList>
    </citation>
    <scope>NUCLEOTIDE SEQUENCE [LARGE SCALE GENOMIC DNA]</scope>
    <source>
        <strain evidence="1">WM001</strain>
    </source>
</reference>
<keyword evidence="2" id="KW-1185">Reference proteome</keyword>
<organism evidence="1 2">
    <name type="scientific">Stentor coeruleus</name>
    <dbReference type="NCBI Taxonomy" id="5963"/>
    <lineage>
        <taxon>Eukaryota</taxon>
        <taxon>Sar</taxon>
        <taxon>Alveolata</taxon>
        <taxon>Ciliophora</taxon>
        <taxon>Postciliodesmatophora</taxon>
        <taxon>Heterotrichea</taxon>
        <taxon>Heterotrichida</taxon>
        <taxon>Stentoridae</taxon>
        <taxon>Stentor</taxon>
    </lineage>
</organism>
<dbReference type="AlphaFoldDB" id="A0A1R2ANE8"/>
<evidence type="ECO:0000313" key="2">
    <source>
        <dbReference type="Proteomes" id="UP000187209"/>
    </source>
</evidence>
<accession>A0A1R2ANE8</accession>
<comment type="caution">
    <text evidence="1">The sequence shown here is derived from an EMBL/GenBank/DDBJ whole genome shotgun (WGS) entry which is preliminary data.</text>
</comment>